<feature type="region of interest" description="Disordered" evidence="1">
    <location>
        <begin position="1"/>
        <end position="22"/>
    </location>
</feature>
<dbReference type="AlphaFoldDB" id="A0AAJ0HUB5"/>
<organism evidence="2 3">
    <name type="scientific">Lasiosphaeria hispida</name>
    <dbReference type="NCBI Taxonomy" id="260671"/>
    <lineage>
        <taxon>Eukaryota</taxon>
        <taxon>Fungi</taxon>
        <taxon>Dikarya</taxon>
        <taxon>Ascomycota</taxon>
        <taxon>Pezizomycotina</taxon>
        <taxon>Sordariomycetes</taxon>
        <taxon>Sordariomycetidae</taxon>
        <taxon>Sordariales</taxon>
        <taxon>Lasiosphaeriaceae</taxon>
        <taxon>Lasiosphaeria</taxon>
    </lineage>
</organism>
<evidence type="ECO:0000313" key="2">
    <source>
        <dbReference type="EMBL" id="KAK3363056.1"/>
    </source>
</evidence>
<gene>
    <name evidence="2" type="ORF">B0T25DRAFT_526150</name>
</gene>
<feature type="compositionally biased region" description="Basic and acidic residues" evidence="1">
    <location>
        <begin position="1"/>
        <end position="13"/>
    </location>
</feature>
<comment type="caution">
    <text evidence="2">The sequence shown here is derived from an EMBL/GenBank/DDBJ whole genome shotgun (WGS) entry which is preliminary data.</text>
</comment>
<sequence length="199" mass="21235">MNVRDRATAERHTARLRRHSDGVVCESKSGPAISQSVPCLWNPSKPWSRGRCGELDTSAKAGGSWQSLAGEKGEQASYLNHLAPDEGITQHNIPGYLGPLGSPAAKFRGMPVSDKRENKKDNARKRVLSKPAQRALTLVRSGSDMVRVGGARCGACRCCGLAVGCCVLSGLVKQGGCWLEGRATGQRSRPAIAIDKERG</sequence>
<dbReference type="EMBL" id="JAUIQD010000001">
    <property type="protein sequence ID" value="KAK3363056.1"/>
    <property type="molecule type" value="Genomic_DNA"/>
</dbReference>
<keyword evidence="3" id="KW-1185">Reference proteome</keyword>
<proteinExistence type="predicted"/>
<reference evidence="2" key="2">
    <citation type="submission" date="2023-06" db="EMBL/GenBank/DDBJ databases">
        <authorList>
            <consortium name="Lawrence Berkeley National Laboratory"/>
            <person name="Haridas S."/>
            <person name="Hensen N."/>
            <person name="Bonometti L."/>
            <person name="Westerberg I."/>
            <person name="Brannstrom I.O."/>
            <person name="Guillou S."/>
            <person name="Cros-Aarteil S."/>
            <person name="Calhoun S."/>
            <person name="Kuo A."/>
            <person name="Mondo S."/>
            <person name="Pangilinan J."/>
            <person name="Riley R."/>
            <person name="Labutti K."/>
            <person name="Andreopoulos B."/>
            <person name="Lipzen A."/>
            <person name="Chen C."/>
            <person name="Yanf M."/>
            <person name="Daum C."/>
            <person name="Ng V."/>
            <person name="Clum A."/>
            <person name="Steindorff A."/>
            <person name="Ohm R."/>
            <person name="Martin F."/>
            <person name="Silar P."/>
            <person name="Natvig D."/>
            <person name="Lalanne C."/>
            <person name="Gautier V."/>
            <person name="Ament-Velasquez S.L."/>
            <person name="Kruys A."/>
            <person name="Hutchinson M.I."/>
            <person name="Powell A.J."/>
            <person name="Barry K."/>
            <person name="Miller A.N."/>
            <person name="Grigoriev I.V."/>
            <person name="Debuchy R."/>
            <person name="Gladieux P."/>
            <person name="Thoren M.H."/>
            <person name="Johannesson H."/>
        </authorList>
    </citation>
    <scope>NUCLEOTIDE SEQUENCE</scope>
    <source>
        <strain evidence="2">CBS 955.72</strain>
    </source>
</reference>
<accession>A0AAJ0HUB5</accession>
<reference evidence="2" key="1">
    <citation type="journal article" date="2023" name="Mol. Phylogenet. Evol.">
        <title>Genome-scale phylogeny and comparative genomics of the fungal order Sordariales.</title>
        <authorList>
            <person name="Hensen N."/>
            <person name="Bonometti L."/>
            <person name="Westerberg I."/>
            <person name="Brannstrom I.O."/>
            <person name="Guillou S."/>
            <person name="Cros-Aarteil S."/>
            <person name="Calhoun S."/>
            <person name="Haridas S."/>
            <person name="Kuo A."/>
            <person name="Mondo S."/>
            <person name="Pangilinan J."/>
            <person name="Riley R."/>
            <person name="LaButti K."/>
            <person name="Andreopoulos B."/>
            <person name="Lipzen A."/>
            <person name="Chen C."/>
            <person name="Yan M."/>
            <person name="Daum C."/>
            <person name="Ng V."/>
            <person name="Clum A."/>
            <person name="Steindorff A."/>
            <person name="Ohm R.A."/>
            <person name="Martin F."/>
            <person name="Silar P."/>
            <person name="Natvig D.O."/>
            <person name="Lalanne C."/>
            <person name="Gautier V."/>
            <person name="Ament-Velasquez S.L."/>
            <person name="Kruys A."/>
            <person name="Hutchinson M.I."/>
            <person name="Powell A.J."/>
            <person name="Barry K."/>
            <person name="Miller A.N."/>
            <person name="Grigoriev I.V."/>
            <person name="Debuchy R."/>
            <person name="Gladieux P."/>
            <person name="Hiltunen Thoren M."/>
            <person name="Johannesson H."/>
        </authorList>
    </citation>
    <scope>NUCLEOTIDE SEQUENCE</scope>
    <source>
        <strain evidence="2">CBS 955.72</strain>
    </source>
</reference>
<dbReference type="Proteomes" id="UP001275084">
    <property type="component" value="Unassembled WGS sequence"/>
</dbReference>
<evidence type="ECO:0000256" key="1">
    <source>
        <dbReference type="SAM" id="MobiDB-lite"/>
    </source>
</evidence>
<name>A0AAJ0HUB5_9PEZI</name>
<protein>
    <submittedName>
        <fullName evidence="2">Uncharacterized protein</fullName>
    </submittedName>
</protein>
<evidence type="ECO:0000313" key="3">
    <source>
        <dbReference type="Proteomes" id="UP001275084"/>
    </source>
</evidence>